<reference evidence="8 9" key="1">
    <citation type="journal article" date="2011" name="PLoS Genet.">
        <title>Sequence conservation and functional constraint on intergenic spacers in reduced genomes of the obligate symbiont buchnera.</title>
        <authorList>
            <person name="Degnan P.H."/>
            <person name="Ochman H."/>
            <person name="Moran N.A."/>
        </authorList>
    </citation>
    <scope>NUCLEOTIDE SEQUENCE [LARGE SCALE GENOMIC DNA]</scope>
    <source>
        <strain evidence="8 9">Ak</strain>
    </source>
</reference>
<dbReference type="HAMAP" id="MF_01067">
    <property type="entry name" value="UPF0259"/>
    <property type="match status" value="1"/>
</dbReference>
<dbReference type="STRING" id="1005090.BAKON_278"/>
<evidence type="ECO:0000256" key="1">
    <source>
        <dbReference type="ARBA" id="ARBA00004429"/>
    </source>
</evidence>
<evidence type="ECO:0000313" key="9">
    <source>
        <dbReference type="Proteomes" id="UP000001269"/>
    </source>
</evidence>
<keyword evidence="3 7" id="KW-1003">Cell membrane</keyword>
<name>G2LMZ0_9GAMM</name>
<dbReference type="RefSeq" id="WP_014499428.1">
    <property type="nucleotide sequence ID" value="NC_017256.1"/>
</dbReference>
<evidence type="ECO:0000256" key="6">
    <source>
        <dbReference type="ARBA" id="ARBA00023136"/>
    </source>
</evidence>
<gene>
    <name evidence="8" type="primary">yciC</name>
    <name evidence="8" type="ORF">BAKON_278</name>
</gene>
<feature type="transmembrane region" description="Helical" evidence="7">
    <location>
        <begin position="114"/>
        <end position="135"/>
    </location>
</feature>
<evidence type="ECO:0000256" key="5">
    <source>
        <dbReference type="ARBA" id="ARBA00022989"/>
    </source>
</evidence>
<dbReference type="AlphaFoldDB" id="G2LMZ0"/>
<sequence length="247" mass="28864">MTITVSELYHDTCYFFCKQIRIIFFISMFVTFINMLINMLIKPDVYIASIIENNEFLHSRSLLELIENMDLEEKNALLKYSFFKIIELLISKTVLLGSIIILISILSENKKKSIISSICSLFSFLPSLFMLNFLTTFMIQIGFMLLIIPGILLSITLSLSPIIFSFKEHGLIDSIRLSMHISWKHIKIIGSGILFWMLSKFFLTILLGHIYFINTNILFLILNITMNILFSILIIYLFRFYMIFLRS</sequence>
<evidence type="ECO:0000313" key="8">
    <source>
        <dbReference type="EMBL" id="AEO08628.1"/>
    </source>
</evidence>
<dbReference type="InterPro" id="IPR009627">
    <property type="entry name" value="UPF0259"/>
</dbReference>
<comment type="similarity">
    <text evidence="2 7">Belongs to the UPF0259 family.</text>
</comment>
<feature type="transmembrane region" description="Helical" evidence="7">
    <location>
        <begin position="186"/>
        <end position="211"/>
    </location>
</feature>
<dbReference type="NCBIfam" id="NF002774">
    <property type="entry name" value="PRK02868.1"/>
    <property type="match status" value="1"/>
</dbReference>
<dbReference type="PATRIC" id="fig|1005090.4.peg.271"/>
<feature type="transmembrane region" description="Helical" evidence="7">
    <location>
        <begin position="85"/>
        <end position="107"/>
    </location>
</feature>
<feature type="transmembrane region" description="Helical" evidence="7">
    <location>
        <begin position="141"/>
        <end position="166"/>
    </location>
</feature>
<dbReference type="GO" id="GO:0005886">
    <property type="term" value="C:plasma membrane"/>
    <property type="evidence" value="ECO:0007669"/>
    <property type="project" value="UniProtKB-SubCell"/>
</dbReference>
<protein>
    <recommendedName>
        <fullName evidence="7">UPF0259 membrane protein BAKON_278</fullName>
    </recommendedName>
</protein>
<dbReference type="HOGENOM" id="CLU_073287_0_0_6"/>
<dbReference type="Proteomes" id="UP000001269">
    <property type="component" value="Chromosome"/>
</dbReference>
<dbReference type="KEGG" id="bak:BAKON_278"/>
<organism evidence="8 9">
    <name type="scientific">Buchnera aphidicola str. Ak</name>
    <name type="common">Acyrthosiphon kondoi</name>
    <dbReference type="NCBI Taxonomy" id="1005090"/>
    <lineage>
        <taxon>Bacteria</taxon>
        <taxon>Pseudomonadati</taxon>
        <taxon>Pseudomonadota</taxon>
        <taxon>Gammaproteobacteria</taxon>
        <taxon>Enterobacterales</taxon>
        <taxon>Erwiniaceae</taxon>
        <taxon>Buchnera</taxon>
    </lineage>
</organism>
<keyword evidence="6 7" id="KW-0472">Membrane</keyword>
<keyword evidence="5 7" id="KW-1133">Transmembrane helix</keyword>
<evidence type="ECO:0000256" key="4">
    <source>
        <dbReference type="ARBA" id="ARBA00022692"/>
    </source>
</evidence>
<dbReference type="Pfam" id="PF06790">
    <property type="entry name" value="UPF0259"/>
    <property type="match status" value="1"/>
</dbReference>
<keyword evidence="4 7" id="KW-0812">Transmembrane</keyword>
<dbReference type="EMBL" id="CP002645">
    <property type="protein sequence ID" value="AEO08628.1"/>
    <property type="molecule type" value="Genomic_DNA"/>
</dbReference>
<dbReference type="OrthoDB" id="6554514at2"/>
<dbReference type="eggNOG" id="ENOG502Z96Y">
    <property type="taxonomic scope" value="Bacteria"/>
</dbReference>
<accession>G2LMZ0</accession>
<feature type="transmembrane region" description="Helical" evidence="7">
    <location>
        <begin position="22"/>
        <end position="41"/>
    </location>
</feature>
<proteinExistence type="inferred from homology"/>
<comment type="subcellular location">
    <subcellularLocation>
        <location evidence="1">Cell inner membrane</location>
        <topology evidence="1">Multi-pass membrane protein</topology>
    </subcellularLocation>
    <subcellularLocation>
        <location evidence="7">Cell membrane</location>
        <topology evidence="7">Multi-pass membrane protein</topology>
    </subcellularLocation>
</comment>
<feature type="transmembrane region" description="Helical" evidence="7">
    <location>
        <begin position="217"/>
        <end position="238"/>
    </location>
</feature>
<evidence type="ECO:0000256" key="7">
    <source>
        <dbReference type="HAMAP-Rule" id="MF_01067"/>
    </source>
</evidence>
<evidence type="ECO:0000256" key="3">
    <source>
        <dbReference type="ARBA" id="ARBA00022475"/>
    </source>
</evidence>
<evidence type="ECO:0000256" key="2">
    <source>
        <dbReference type="ARBA" id="ARBA00005633"/>
    </source>
</evidence>